<keyword evidence="2" id="KW-1185">Reference proteome</keyword>
<proteinExistence type="predicted"/>
<evidence type="ECO:0000313" key="1">
    <source>
        <dbReference type="EMBL" id="AZU99660.1"/>
    </source>
</evidence>
<accession>A0A3T0IIP3</accession>
<name>A0A3T0IIP3_9CAUD</name>
<organism evidence="1">
    <name type="scientific">Vibrio virus vB_VspP_SBP1</name>
    <dbReference type="NCBI Taxonomy" id="2500581"/>
    <lineage>
        <taxon>Viruses</taxon>
        <taxon>Duplodnaviria</taxon>
        <taxon>Heunggongvirae</taxon>
        <taxon>Uroviricota</taxon>
        <taxon>Caudoviricetes</taxon>
        <taxon>Schitoviridae</taxon>
        <taxon>Electravirus</taxon>
        <taxon>Electravirus Sbp1</taxon>
    </lineage>
</organism>
<reference evidence="1" key="1">
    <citation type="submission" date="2018-12" db="EMBL/GenBank/DDBJ databases">
        <title>Characterization of a N4-like bacteriophage infecting a coral-derived Vibrio strain.</title>
        <authorList>
            <person name="Huang S."/>
        </authorList>
    </citation>
    <scope>NUCLEOTIDE SEQUENCE [LARGE SCALE GENOMIC DNA]</scope>
</reference>
<sequence length="232" mass="26026">MTLLDVFNYLALGPLANTGDVVNGMIKTDSYQKFANFTQLGLRDIYTRFPLKDSELILDQDDGTVIYYLNSKHAYSNTESTEQKYIDDDDGNEFTDDILAITAFYDEAGCLVPINDNSASNSYYTPTPLSVQIPTPVTGNSTFVQYRADHPKLSDVSDPSSVELELPEVALSALLCYVTWRAYMPNQSAEAQAISMNQKMMYEEQLLFLQKYITVNNISPEANNAFHSNGWV</sequence>
<dbReference type="EMBL" id="MK301608">
    <property type="protein sequence ID" value="AZU99660.1"/>
    <property type="molecule type" value="Genomic_DNA"/>
</dbReference>
<evidence type="ECO:0000313" key="2">
    <source>
        <dbReference type="Proteomes" id="UP000290131"/>
    </source>
</evidence>
<dbReference type="Proteomes" id="UP000290131">
    <property type="component" value="Segment"/>
</dbReference>
<protein>
    <submittedName>
        <fullName evidence="1">Head completion adaptor</fullName>
    </submittedName>
</protein>
<gene>
    <name evidence="1" type="ORF">SBP1_gp068</name>
</gene>